<dbReference type="Proteomes" id="UP000276133">
    <property type="component" value="Unassembled WGS sequence"/>
</dbReference>
<reference evidence="1 2" key="1">
    <citation type="journal article" date="2018" name="Sci. Rep.">
        <title>Genomic signatures of local adaptation to the degree of environmental predictability in rotifers.</title>
        <authorList>
            <person name="Franch-Gras L."/>
            <person name="Hahn C."/>
            <person name="Garcia-Roger E.M."/>
            <person name="Carmona M.J."/>
            <person name="Serra M."/>
            <person name="Gomez A."/>
        </authorList>
    </citation>
    <scope>NUCLEOTIDE SEQUENCE [LARGE SCALE GENOMIC DNA]</scope>
    <source>
        <strain evidence="1">HYR1</strain>
    </source>
</reference>
<comment type="caution">
    <text evidence="1">The sequence shown here is derived from an EMBL/GenBank/DDBJ whole genome shotgun (WGS) entry which is preliminary data.</text>
</comment>
<dbReference type="EMBL" id="REGN01003451">
    <property type="protein sequence ID" value="RNA22443.1"/>
    <property type="molecule type" value="Genomic_DNA"/>
</dbReference>
<keyword evidence="2" id="KW-1185">Reference proteome</keyword>
<evidence type="ECO:0000313" key="2">
    <source>
        <dbReference type="Proteomes" id="UP000276133"/>
    </source>
</evidence>
<name>A0A3M7RFT7_BRAPC</name>
<organism evidence="1 2">
    <name type="scientific">Brachionus plicatilis</name>
    <name type="common">Marine rotifer</name>
    <name type="synonym">Brachionus muelleri</name>
    <dbReference type="NCBI Taxonomy" id="10195"/>
    <lineage>
        <taxon>Eukaryota</taxon>
        <taxon>Metazoa</taxon>
        <taxon>Spiralia</taxon>
        <taxon>Gnathifera</taxon>
        <taxon>Rotifera</taxon>
        <taxon>Eurotatoria</taxon>
        <taxon>Monogononta</taxon>
        <taxon>Pseudotrocha</taxon>
        <taxon>Ploima</taxon>
        <taxon>Brachionidae</taxon>
        <taxon>Brachionus</taxon>
    </lineage>
</organism>
<protein>
    <submittedName>
        <fullName evidence="1">Uncharacterized protein</fullName>
    </submittedName>
</protein>
<proteinExistence type="predicted"/>
<evidence type="ECO:0000313" key="1">
    <source>
        <dbReference type="EMBL" id="RNA22443.1"/>
    </source>
</evidence>
<dbReference type="AlphaFoldDB" id="A0A3M7RFT7"/>
<sequence>MNKGLTTEYFKKKYQMECTTSILRSSHKSLRSIKMRFKKMWQSHTRFCEVQYKRTEQSLKISTFKVASTVTITDIKPIKKIALNSLTGRLRSIDLEISITRYRVPVVRCSKLLFVHNSCITLR</sequence>
<gene>
    <name evidence="1" type="ORF">BpHYR1_002994</name>
</gene>
<accession>A0A3M7RFT7</accession>